<keyword evidence="1 2" id="KW-0728">SH3 domain</keyword>
<evidence type="ECO:0000256" key="2">
    <source>
        <dbReference type="PROSITE-ProRule" id="PRU00192"/>
    </source>
</evidence>
<accession>A0AAD5SAZ5</accession>
<dbReference type="Pfam" id="PF14604">
    <property type="entry name" value="SH3_9"/>
    <property type="match status" value="1"/>
</dbReference>
<name>A0AAD5SAZ5_9FUNG</name>
<dbReference type="InterPro" id="IPR001452">
    <property type="entry name" value="SH3_domain"/>
</dbReference>
<dbReference type="AlphaFoldDB" id="A0AAD5SAZ5"/>
<comment type="caution">
    <text evidence="4">The sequence shown here is derived from an EMBL/GenBank/DDBJ whole genome shotgun (WGS) entry which is preliminary data.</text>
</comment>
<gene>
    <name evidence="4" type="ORF">HK097_010312</name>
</gene>
<reference evidence="4" key="1">
    <citation type="submission" date="2020-05" db="EMBL/GenBank/DDBJ databases">
        <title>Phylogenomic resolution of chytrid fungi.</title>
        <authorList>
            <person name="Stajich J.E."/>
            <person name="Amses K."/>
            <person name="Simmons R."/>
            <person name="Seto K."/>
            <person name="Myers J."/>
            <person name="Bonds A."/>
            <person name="Quandt C.A."/>
            <person name="Barry K."/>
            <person name="Liu P."/>
            <person name="Grigoriev I."/>
            <person name="Longcore J.E."/>
            <person name="James T.Y."/>
        </authorList>
    </citation>
    <scope>NUCLEOTIDE SEQUENCE</scope>
    <source>
        <strain evidence="4">JEL0318</strain>
    </source>
</reference>
<proteinExistence type="predicted"/>
<evidence type="ECO:0000256" key="1">
    <source>
        <dbReference type="ARBA" id="ARBA00022443"/>
    </source>
</evidence>
<sequence length="57" mass="6279">VKYKVVHEYVPQLPDELGLVPGDMVELKGSYDDGWGKGRNVRTGLEGTFPMACIEAI</sequence>
<feature type="domain" description="SH3" evidence="3">
    <location>
        <begin position="1"/>
        <end position="57"/>
    </location>
</feature>
<keyword evidence="5" id="KW-1185">Reference proteome</keyword>
<organism evidence="4 5">
    <name type="scientific">Rhizophlyctis rosea</name>
    <dbReference type="NCBI Taxonomy" id="64517"/>
    <lineage>
        <taxon>Eukaryota</taxon>
        <taxon>Fungi</taxon>
        <taxon>Fungi incertae sedis</taxon>
        <taxon>Chytridiomycota</taxon>
        <taxon>Chytridiomycota incertae sedis</taxon>
        <taxon>Chytridiomycetes</taxon>
        <taxon>Rhizophlyctidales</taxon>
        <taxon>Rhizophlyctidaceae</taxon>
        <taxon>Rhizophlyctis</taxon>
    </lineage>
</organism>
<dbReference type="InterPro" id="IPR036028">
    <property type="entry name" value="SH3-like_dom_sf"/>
</dbReference>
<dbReference type="PROSITE" id="PS50002">
    <property type="entry name" value="SH3"/>
    <property type="match status" value="1"/>
</dbReference>
<dbReference type="Gene3D" id="2.30.30.40">
    <property type="entry name" value="SH3 Domains"/>
    <property type="match status" value="1"/>
</dbReference>
<evidence type="ECO:0000259" key="3">
    <source>
        <dbReference type="PROSITE" id="PS50002"/>
    </source>
</evidence>
<dbReference type="SMART" id="SM00326">
    <property type="entry name" value="SH3"/>
    <property type="match status" value="1"/>
</dbReference>
<evidence type="ECO:0000313" key="5">
    <source>
        <dbReference type="Proteomes" id="UP001212841"/>
    </source>
</evidence>
<feature type="non-terminal residue" evidence="4">
    <location>
        <position position="1"/>
    </location>
</feature>
<dbReference type="EMBL" id="JADGJD010000754">
    <property type="protein sequence ID" value="KAJ3048673.1"/>
    <property type="molecule type" value="Genomic_DNA"/>
</dbReference>
<dbReference type="SUPFAM" id="SSF50044">
    <property type="entry name" value="SH3-domain"/>
    <property type="match status" value="1"/>
</dbReference>
<protein>
    <recommendedName>
        <fullName evidence="3">SH3 domain-containing protein</fullName>
    </recommendedName>
</protein>
<evidence type="ECO:0000313" key="4">
    <source>
        <dbReference type="EMBL" id="KAJ3048673.1"/>
    </source>
</evidence>
<dbReference type="Proteomes" id="UP001212841">
    <property type="component" value="Unassembled WGS sequence"/>
</dbReference>